<reference evidence="2 3" key="1">
    <citation type="submission" date="2014-07" db="EMBL/GenBank/DDBJ databases">
        <authorList>
            <person name="McCorrison J."/>
            <person name="Sanka R."/>
            <person name="Torralba M."/>
            <person name="Gillis M."/>
            <person name="Haft D.H."/>
            <person name="Methe B."/>
            <person name="Sutton G."/>
            <person name="Nelson K.E."/>
        </authorList>
    </citation>
    <scope>NUCLEOTIDE SEQUENCE [LARGE SCALE GENOMIC DNA]</scope>
    <source>
        <strain evidence="2 3">DNF00424</strain>
    </source>
</reference>
<organism evidence="2 3">
    <name type="scientific">Prevotella histicola JCM 15637 = DNF00424</name>
    <dbReference type="NCBI Taxonomy" id="1236504"/>
    <lineage>
        <taxon>Bacteria</taxon>
        <taxon>Pseudomonadati</taxon>
        <taxon>Bacteroidota</taxon>
        <taxon>Bacteroidia</taxon>
        <taxon>Bacteroidales</taxon>
        <taxon>Prevotellaceae</taxon>
        <taxon>Prevotella</taxon>
    </lineage>
</organism>
<dbReference type="SUPFAM" id="SSF53098">
    <property type="entry name" value="Ribonuclease H-like"/>
    <property type="match status" value="1"/>
</dbReference>
<accession>A0AAW3FHZ3</accession>
<dbReference type="InterPro" id="IPR012337">
    <property type="entry name" value="RNaseH-like_sf"/>
</dbReference>
<evidence type="ECO:0000259" key="1">
    <source>
        <dbReference type="Pfam" id="PF16473"/>
    </source>
</evidence>
<dbReference type="InterPro" id="IPR033390">
    <property type="entry name" value="Rv2179c-like"/>
</dbReference>
<evidence type="ECO:0000313" key="3">
    <source>
        <dbReference type="Proteomes" id="UP000029533"/>
    </source>
</evidence>
<protein>
    <recommendedName>
        <fullName evidence="1">3'-5' exoribonuclease Rv2179c-like domain-containing protein</fullName>
    </recommendedName>
</protein>
<dbReference type="EMBL" id="JRNJ01000022">
    <property type="protein sequence ID" value="KGF29915.1"/>
    <property type="molecule type" value="Genomic_DNA"/>
</dbReference>
<dbReference type="AlphaFoldDB" id="A0AAW3FHZ3"/>
<dbReference type="Pfam" id="PF16473">
    <property type="entry name" value="Rv2179c-like"/>
    <property type="match status" value="1"/>
</dbReference>
<feature type="domain" description="3'-5' exoribonuclease Rv2179c-like" evidence="1">
    <location>
        <begin position="6"/>
        <end position="207"/>
    </location>
</feature>
<dbReference type="GO" id="GO:0003676">
    <property type="term" value="F:nucleic acid binding"/>
    <property type="evidence" value="ECO:0007669"/>
    <property type="project" value="InterPro"/>
</dbReference>
<dbReference type="Gene3D" id="3.30.420.10">
    <property type="entry name" value="Ribonuclease H-like superfamily/Ribonuclease H"/>
    <property type="match status" value="1"/>
</dbReference>
<evidence type="ECO:0000313" key="2">
    <source>
        <dbReference type="EMBL" id="KGF29915.1"/>
    </source>
</evidence>
<name>A0AAW3FHZ3_9BACT</name>
<dbReference type="InterPro" id="IPR036397">
    <property type="entry name" value="RNaseH_sf"/>
</dbReference>
<proteinExistence type="predicted"/>
<comment type="caution">
    <text evidence="2">The sequence shown here is derived from an EMBL/GenBank/DDBJ whole genome shotgun (WGS) entry which is preliminary data.</text>
</comment>
<dbReference type="RefSeq" id="WP_036868447.1">
    <property type="nucleotide sequence ID" value="NZ_JRNJ01000022.1"/>
</dbReference>
<sequence length="224" mass="25508">MKHLDVTFDLETASLSPTAAIIQIGAVAWNRFEEKSERLFEDAYEVSFGVDLRSAMMSGFDIDPETCKWWSNRDAALKNSILSEHVEHIKDVLLSFKAWLEEVRSTSSAESICLWAQGSDFDVPVLRNAFETFNIEFPVNYHAIRDARSVVLETFVRESIYSKEEALSLINKDYNKVYDTVCNGFRRPECLSVNLAHNALYDAKLTAWSTWCALHGVDNVKHEG</sequence>
<dbReference type="Proteomes" id="UP000029533">
    <property type="component" value="Unassembled WGS sequence"/>
</dbReference>
<gene>
    <name evidence="2" type="ORF">HMPREF2132_01690</name>
</gene>